<dbReference type="CDD" id="cd00201">
    <property type="entry name" value="WW"/>
    <property type="match status" value="1"/>
</dbReference>
<dbReference type="OMA" id="NETRWED"/>
<dbReference type="EMBL" id="JH159152">
    <property type="protein sequence ID" value="EGZ25823.1"/>
    <property type="molecule type" value="Genomic_DNA"/>
</dbReference>
<dbReference type="InParanoid" id="G4YZQ5"/>
<dbReference type="PANTHER" id="PTHR48056">
    <property type="entry name" value="LRR RECEPTOR-LIKE SERINE/THREONINE-PROTEIN KINASE-RELATED"/>
    <property type="match status" value="1"/>
</dbReference>
<dbReference type="RefSeq" id="XP_009521111.1">
    <property type="nucleotide sequence ID" value="XM_009522816.1"/>
</dbReference>
<feature type="region of interest" description="Disordered" evidence="3">
    <location>
        <begin position="230"/>
        <end position="266"/>
    </location>
</feature>
<dbReference type="Pfam" id="PF00397">
    <property type="entry name" value="WW"/>
    <property type="match status" value="1"/>
</dbReference>
<protein>
    <recommendedName>
        <fullName evidence="4">WW domain-containing protein</fullName>
    </recommendedName>
</protein>
<feature type="non-terminal residue" evidence="5">
    <location>
        <position position="1"/>
    </location>
</feature>
<dbReference type="PANTHER" id="PTHR48056:SF29">
    <property type="entry name" value="RECEPTOR-LIKE PROTEIN KINASE HSL1"/>
    <property type="match status" value="1"/>
</dbReference>
<dbReference type="InterPro" id="IPR032675">
    <property type="entry name" value="LRR_dom_sf"/>
</dbReference>
<sequence length="266" mass="29574">AKTTTMQSYFSSVFGVKWERNHVVSIDLSGNSLSGSFPAEIVQLRFLTTLKLRDNPNLRGTLPREIYSMPHLKFCYVDGTTIQHAMPYNIAHSFQITLLKLEVGRAAGSAISAVRFCTGDSHSGNLIHWMADMTEAEMYMVHSSLKKLHESADPQSRRQIKCTASNATGPERAAAATKLQRIYRARIERTKFRNFLHSLVEMKVDPATGYTYYVNARTGEATWEKPKFLGADTRAGPSAVDDEDAGNATQDASEAWKPYDDGNGNT</sequence>
<dbReference type="SUPFAM" id="SSF51045">
    <property type="entry name" value="WW domain"/>
    <property type="match status" value="1"/>
</dbReference>
<organism evidence="5 6">
    <name type="scientific">Phytophthora sojae (strain P6497)</name>
    <name type="common">Soybean stem and root rot agent</name>
    <name type="synonym">Phytophthora megasperma f. sp. glycines</name>
    <dbReference type="NCBI Taxonomy" id="1094619"/>
    <lineage>
        <taxon>Eukaryota</taxon>
        <taxon>Sar</taxon>
        <taxon>Stramenopiles</taxon>
        <taxon>Oomycota</taxon>
        <taxon>Peronosporomycetes</taxon>
        <taxon>Peronosporales</taxon>
        <taxon>Peronosporaceae</taxon>
        <taxon>Phytophthora</taxon>
    </lineage>
</organism>
<dbReference type="PROSITE" id="PS50020">
    <property type="entry name" value="WW_DOMAIN_2"/>
    <property type="match status" value="1"/>
</dbReference>
<dbReference type="GeneID" id="20651115"/>
<name>G4YZQ5_PHYSP</name>
<dbReference type="InterPro" id="IPR050647">
    <property type="entry name" value="Plant_LRR-RLKs"/>
</dbReference>
<dbReference type="Gene3D" id="2.20.70.10">
    <property type="match status" value="1"/>
</dbReference>
<dbReference type="AlphaFoldDB" id="G4YZQ5"/>
<feature type="non-terminal residue" evidence="5">
    <location>
        <position position="266"/>
    </location>
</feature>
<evidence type="ECO:0000313" key="6">
    <source>
        <dbReference type="Proteomes" id="UP000002640"/>
    </source>
</evidence>
<evidence type="ECO:0000256" key="1">
    <source>
        <dbReference type="ARBA" id="ARBA00022614"/>
    </source>
</evidence>
<dbReference type="InterPro" id="IPR036020">
    <property type="entry name" value="WW_dom_sf"/>
</dbReference>
<dbReference type="InterPro" id="IPR001202">
    <property type="entry name" value="WW_dom"/>
</dbReference>
<feature type="domain" description="WW" evidence="4">
    <location>
        <begin position="208"/>
        <end position="228"/>
    </location>
</feature>
<dbReference type="GO" id="GO:0033612">
    <property type="term" value="F:receptor serine/threonine kinase binding"/>
    <property type="evidence" value="ECO:0007669"/>
    <property type="project" value="TreeGrafter"/>
</dbReference>
<gene>
    <name evidence="5" type="ORF">PHYSODRAFT_391233</name>
</gene>
<proteinExistence type="predicted"/>
<dbReference type="KEGG" id="psoj:PHYSODRAFT_391233"/>
<dbReference type="PROSITE" id="PS50096">
    <property type="entry name" value="IQ"/>
    <property type="match status" value="1"/>
</dbReference>
<evidence type="ECO:0000256" key="2">
    <source>
        <dbReference type="ARBA" id="ARBA00022737"/>
    </source>
</evidence>
<dbReference type="Proteomes" id="UP000002640">
    <property type="component" value="Unassembled WGS sequence"/>
</dbReference>
<evidence type="ECO:0000259" key="4">
    <source>
        <dbReference type="PROSITE" id="PS50020"/>
    </source>
</evidence>
<dbReference type="SMART" id="SM00456">
    <property type="entry name" value="WW"/>
    <property type="match status" value="1"/>
</dbReference>
<accession>G4YZQ5</accession>
<keyword evidence="1" id="KW-0433">Leucine-rich repeat</keyword>
<keyword evidence="2" id="KW-0677">Repeat</keyword>
<evidence type="ECO:0000256" key="3">
    <source>
        <dbReference type="SAM" id="MobiDB-lite"/>
    </source>
</evidence>
<dbReference type="SUPFAM" id="SSF52058">
    <property type="entry name" value="L domain-like"/>
    <property type="match status" value="1"/>
</dbReference>
<dbReference type="STRING" id="1094619.G4YZQ5"/>
<dbReference type="Gene3D" id="3.80.10.10">
    <property type="entry name" value="Ribonuclease Inhibitor"/>
    <property type="match status" value="1"/>
</dbReference>
<keyword evidence="6" id="KW-1185">Reference proteome</keyword>
<evidence type="ECO:0000313" key="5">
    <source>
        <dbReference type="EMBL" id="EGZ25823.1"/>
    </source>
</evidence>
<reference evidence="5 6" key="1">
    <citation type="journal article" date="2006" name="Science">
        <title>Phytophthora genome sequences uncover evolutionary origins and mechanisms of pathogenesis.</title>
        <authorList>
            <person name="Tyler B.M."/>
            <person name="Tripathy S."/>
            <person name="Zhang X."/>
            <person name="Dehal P."/>
            <person name="Jiang R.H."/>
            <person name="Aerts A."/>
            <person name="Arredondo F.D."/>
            <person name="Baxter L."/>
            <person name="Bensasson D."/>
            <person name="Beynon J.L."/>
            <person name="Chapman J."/>
            <person name="Damasceno C.M."/>
            <person name="Dorrance A.E."/>
            <person name="Dou D."/>
            <person name="Dickerman A.W."/>
            <person name="Dubchak I.L."/>
            <person name="Garbelotto M."/>
            <person name="Gijzen M."/>
            <person name="Gordon S.G."/>
            <person name="Govers F."/>
            <person name="Grunwald N.J."/>
            <person name="Huang W."/>
            <person name="Ivors K.L."/>
            <person name="Jones R.W."/>
            <person name="Kamoun S."/>
            <person name="Krampis K."/>
            <person name="Lamour K.H."/>
            <person name="Lee M.K."/>
            <person name="McDonald W.H."/>
            <person name="Medina M."/>
            <person name="Meijer H.J."/>
            <person name="Nordberg E.K."/>
            <person name="Maclean D.J."/>
            <person name="Ospina-Giraldo M.D."/>
            <person name="Morris P.F."/>
            <person name="Phuntumart V."/>
            <person name="Putnam N.H."/>
            <person name="Rash S."/>
            <person name="Rose J.K."/>
            <person name="Sakihama Y."/>
            <person name="Salamov A.A."/>
            <person name="Savidor A."/>
            <person name="Scheuring C.F."/>
            <person name="Smith B.M."/>
            <person name="Sobral B.W."/>
            <person name="Terry A."/>
            <person name="Torto-Alalibo T.A."/>
            <person name="Win J."/>
            <person name="Xu Z."/>
            <person name="Zhang H."/>
            <person name="Grigoriev I.V."/>
            <person name="Rokhsar D.S."/>
            <person name="Boore J.L."/>
        </authorList>
    </citation>
    <scope>NUCLEOTIDE SEQUENCE [LARGE SCALE GENOMIC DNA]</scope>
    <source>
        <strain evidence="5 6">P6497</strain>
    </source>
</reference>